<evidence type="ECO:0000313" key="3">
    <source>
        <dbReference type="EMBL" id="HGQ17902.1"/>
    </source>
</evidence>
<dbReference type="NCBIfam" id="NF002598">
    <property type="entry name" value="PRK02253.1"/>
    <property type="match status" value="1"/>
</dbReference>
<dbReference type="PANTHER" id="PTHR42680">
    <property type="entry name" value="DCTP DEAMINASE"/>
    <property type="match status" value="1"/>
</dbReference>
<dbReference type="Pfam" id="PF22769">
    <property type="entry name" value="DCD"/>
    <property type="match status" value="1"/>
</dbReference>
<keyword evidence="2" id="KW-0546">Nucleotide metabolism</keyword>
<dbReference type="AlphaFoldDB" id="A0A7J3JPD9"/>
<gene>
    <name evidence="3" type="ORF">ENU30_02815</name>
</gene>
<comment type="caution">
    <text evidence="3">The sequence shown here is derived from an EMBL/GenBank/DDBJ whole genome shotgun (WGS) entry which is preliminary data.</text>
</comment>
<proteinExistence type="predicted"/>
<sequence>MILSPETLLEIFNLRVNDIDCAGLKLHLDKIFVFKDRGKLHREYKYLPEVDEIKPNERNLYILGPGPYKIRYKEVIEVPNNAIALAIPRSTLLRAGATIYTAVWDPGYNGRGEGLMVVFNPNGIEIETSAQIAQLVFIYMDRKTSFTYRGSYQYENLDNIR</sequence>
<protein>
    <submittedName>
        <fullName evidence="3">Deoxyuridine 5'-triphosphate nucleotidohydrolase</fullName>
    </submittedName>
</protein>
<dbReference type="GO" id="GO:0006229">
    <property type="term" value="P:dUTP biosynthetic process"/>
    <property type="evidence" value="ECO:0007669"/>
    <property type="project" value="InterPro"/>
</dbReference>
<evidence type="ECO:0000256" key="1">
    <source>
        <dbReference type="ARBA" id="ARBA00022801"/>
    </source>
</evidence>
<accession>A0A7J3JPD9</accession>
<dbReference type="InterPro" id="IPR011962">
    <property type="entry name" value="dCTP_deaminase"/>
</dbReference>
<dbReference type="PANTHER" id="PTHR42680:SF1">
    <property type="entry name" value="DEOXYURIDINE 5'-TRIPHOSPHATE NUCLEOTIDOHYDROLASE"/>
    <property type="match status" value="1"/>
</dbReference>
<dbReference type="CDD" id="cd07557">
    <property type="entry name" value="trimeric_dUTPase"/>
    <property type="match status" value="1"/>
</dbReference>
<dbReference type="InterPro" id="IPR033704">
    <property type="entry name" value="dUTPase_trimeric"/>
</dbReference>
<dbReference type="InterPro" id="IPR036157">
    <property type="entry name" value="dUTPase-like_sf"/>
</dbReference>
<dbReference type="Gene3D" id="2.70.40.10">
    <property type="match status" value="1"/>
</dbReference>
<dbReference type="GO" id="GO:0008829">
    <property type="term" value="F:dCTP deaminase activity"/>
    <property type="evidence" value="ECO:0007669"/>
    <property type="project" value="InterPro"/>
</dbReference>
<dbReference type="SUPFAM" id="SSF51283">
    <property type="entry name" value="dUTPase-like"/>
    <property type="match status" value="1"/>
</dbReference>
<name>A0A7J3JPD9_9CREN</name>
<dbReference type="EMBL" id="DTBZ01000065">
    <property type="protein sequence ID" value="HGQ17902.1"/>
    <property type="molecule type" value="Genomic_DNA"/>
</dbReference>
<organism evidence="3">
    <name type="scientific">Ignisphaera aggregans</name>
    <dbReference type="NCBI Taxonomy" id="334771"/>
    <lineage>
        <taxon>Archaea</taxon>
        <taxon>Thermoproteota</taxon>
        <taxon>Thermoprotei</taxon>
        <taxon>Desulfurococcales</taxon>
        <taxon>Desulfurococcaceae</taxon>
        <taxon>Ignisphaera</taxon>
    </lineage>
</organism>
<keyword evidence="1 3" id="KW-0378">Hydrolase</keyword>
<evidence type="ECO:0000256" key="2">
    <source>
        <dbReference type="ARBA" id="ARBA00023080"/>
    </source>
</evidence>
<reference evidence="3" key="1">
    <citation type="journal article" date="2020" name="mSystems">
        <title>Genome- and Community-Level Interaction Insights into Carbon Utilization and Element Cycling Functions of Hydrothermarchaeota in Hydrothermal Sediment.</title>
        <authorList>
            <person name="Zhou Z."/>
            <person name="Liu Y."/>
            <person name="Xu W."/>
            <person name="Pan J."/>
            <person name="Luo Z.H."/>
            <person name="Li M."/>
        </authorList>
    </citation>
    <scope>NUCLEOTIDE SEQUENCE [LARGE SCALE GENOMIC DNA]</scope>
    <source>
        <strain evidence="3">SpSt-657</strain>
    </source>
</reference>